<name>A0A8J7G9C0_9BACL</name>
<reference evidence="2" key="1">
    <citation type="submission" date="2020-11" db="EMBL/GenBank/DDBJ databases">
        <title>Multidrug resistant novel bacterium Savagea serpentis sp. nov., isolated from the scats of a vine snake (Ahaetulla nasuta).</title>
        <authorList>
            <person name="Venkata Ramana V."/>
            <person name="Vikas Patil S."/>
            <person name="Yogita Lugani V."/>
        </authorList>
    </citation>
    <scope>NUCLEOTIDE SEQUENCE</scope>
    <source>
        <strain evidence="2">SN6</strain>
    </source>
</reference>
<evidence type="ECO:0000256" key="1">
    <source>
        <dbReference type="SAM" id="SignalP"/>
    </source>
</evidence>
<keyword evidence="3" id="KW-1185">Reference proteome</keyword>
<dbReference type="SUPFAM" id="SSF53474">
    <property type="entry name" value="alpha/beta-Hydrolases"/>
    <property type="match status" value="1"/>
</dbReference>
<accession>A0A8J7G9C0</accession>
<dbReference type="Proteomes" id="UP000622653">
    <property type="component" value="Unassembled WGS sequence"/>
</dbReference>
<sequence>MRHWLMTLCIASLLLVAGCTTDTVRTEIILDPNEIGMHVDGTDALAIHSFDYGTHTIQLESGESFSFPMRGSYSVPEEKKLYPIVFMGHGRSDLYEHAEDLYAGYDYVIGHLAANGVVGLSLDLHAAFPLDQTYEDEGERVRKMMKATIETVIARSREANNPFSQKVHPDKIGIVGFTETGQYVFELANEMQANKIKVDALLSVTPQFVEKETKWPEEVDRAIIVSEYDSIVKTYDGYAMYDELSSESALKLITLLKRGNHHYFNTKLTTNDVAEYGTNFELRHQLKRDEQEQFFKQYVTDYFLGILNRTETSLIRSLQTKSQPDRMYGQDVLLTAELKGTRLLLDPKKVDLENVHYEKTKAELVQDTLIQKEASIPLLTGLHPNGTIQERSFLKVDWLKKSASIDFEPLLQNIVGNEVLTVNFILGPASERNKPYLHQAFAVELEDEEGNVGRARLPEQLNAIEIEEGGLHENEAGELRWSRYTPIRSVRIPLERFVDIDFEHVTKLSLYFGDTDEGTILIHSITVQ</sequence>
<evidence type="ECO:0000313" key="2">
    <source>
        <dbReference type="EMBL" id="MBF4500564.1"/>
    </source>
</evidence>
<comment type="caution">
    <text evidence="2">The sequence shown here is derived from an EMBL/GenBank/DDBJ whole genome shotgun (WGS) entry which is preliminary data.</text>
</comment>
<gene>
    <name evidence="2" type="ORF">IRY55_04235</name>
</gene>
<dbReference type="AlphaFoldDB" id="A0A8J7G9C0"/>
<protein>
    <submittedName>
        <fullName evidence="2">Uncharacterized protein</fullName>
    </submittedName>
</protein>
<dbReference type="EMBL" id="JADKPV010000001">
    <property type="protein sequence ID" value="MBF4500564.1"/>
    <property type="molecule type" value="Genomic_DNA"/>
</dbReference>
<dbReference type="RefSeq" id="WP_194561996.1">
    <property type="nucleotide sequence ID" value="NZ_JADKPV010000001.1"/>
</dbReference>
<dbReference type="Gene3D" id="3.40.50.1820">
    <property type="entry name" value="alpha/beta hydrolase"/>
    <property type="match status" value="1"/>
</dbReference>
<dbReference type="InterPro" id="IPR029058">
    <property type="entry name" value="AB_hydrolase_fold"/>
</dbReference>
<feature type="signal peptide" evidence="1">
    <location>
        <begin position="1"/>
        <end position="17"/>
    </location>
</feature>
<dbReference type="PROSITE" id="PS51257">
    <property type="entry name" value="PROKAR_LIPOPROTEIN"/>
    <property type="match status" value="1"/>
</dbReference>
<evidence type="ECO:0000313" key="3">
    <source>
        <dbReference type="Proteomes" id="UP000622653"/>
    </source>
</evidence>
<keyword evidence="1" id="KW-0732">Signal</keyword>
<feature type="chain" id="PRO_5038519768" evidence="1">
    <location>
        <begin position="18"/>
        <end position="528"/>
    </location>
</feature>
<proteinExistence type="predicted"/>
<organism evidence="2 3">
    <name type="scientific">Savagea serpentis</name>
    <dbReference type="NCBI Taxonomy" id="2785297"/>
    <lineage>
        <taxon>Bacteria</taxon>
        <taxon>Bacillati</taxon>
        <taxon>Bacillota</taxon>
        <taxon>Bacilli</taxon>
        <taxon>Bacillales</taxon>
        <taxon>Caryophanaceae</taxon>
        <taxon>Savagea</taxon>
    </lineage>
</organism>